<dbReference type="RefSeq" id="WP_272747231.1">
    <property type="nucleotide sequence ID" value="NZ_JAQQKX010000003.1"/>
</dbReference>
<keyword evidence="4" id="KW-0560">Oxidoreductase</keyword>
<dbReference type="PANTHER" id="PTHR43756:SF1">
    <property type="entry name" value="3-PHENYLPROPIONATE_CINNAMIC ACID DIOXYGENASE SUBUNIT ALPHA"/>
    <property type="match status" value="1"/>
</dbReference>
<dbReference type="SUPFAM" id="SSF55961">
    <property type="entry name" value="Bet v1-like"/>
    <property type="match status" value="1"/>
</dbReference>
<protein>
    <submittedName>
        <fullName evidence="8">SRPBCC family protein</fullName>
    </submittedName>
</protein>
<keyword evidence="5" id="KW-0408">Iron</keyword>
<dbReference type="CDD" id="cd00680">
    <property type="entry name" value="RHO_alpha_C"/>
    <property type="match status" value="1"/>
</dbReference>
<evidence type="ECO:0000313" key="8">
    <source>
        <dbReference type="EMBL" id="MDC7682749.1"/>
    </source>
</evidence>
<evidence type="ECO:0000256" key="4">
    <source>
        <dbReference type="ARBA" id="ARBA00023002"/>
    </source>
</evidence>
<reference evidence="8 9" key="1">
    <citation type="submission" date="2023-01" db="EMBL/GenBank/DDBJ databases">
        <title>Novel species of the genus Asticcacaulis isolated from rivers.</title>
        <authorList>
            <person name="Lu H."/>
        </authorList>
    </citation>
    <scope>NUCLEOTIDE SEQUENCE [LARGE SCALE GENOMIC DNA]</scope>
    <source>
        <strain evidence="8 9">BYS171W</strain>
    </source>
</reference>
<dbReference type="PANTHER" id="PTHR43756">
    <property type="entry name" value="CHOLINE MONOOXYGENASE, CHLOROPLASTIC"/>
    <property type="match status" value="1"/>
</dbReference>
<sequence length="360" mass="40476">MGAVTSDFYHRDAVFAAEMDRVFRPSWLCVGFAEDLKNPNDFITTDIGPHGIVVQNFKGELRAFRNVCTHRFSRLQTEPCGNRPLTCPYHGWTFGKDGAPVGIPFERQSFGFSAEEKVSLSLDTYAVEVVGNFVFVRMEPGDVTLRDYLDTYYDMLAHLGGLCTDRVESERFVWEGNWKLAMDNAAEAYHVPLVHADNFSLILHNDLSITTEGEHATSTGELKERSVKWWANACRALKIERSDQWQGYMSAVIFPNIVLTFSYGAFLTFQTFDPIDKDCFTIKTAAWIGTNRGGAARAMIHENLREFTASVRADDEHIIAQVHKGTRDLPTPRRAVLGAMEAGPAQLQRAYAERMKGVLA</sequence>
<keyword evidence="2" id="KW-0001">2Fe-2S</keyword>
<dbReference type="PROSITE" id="PS51296">
    <property type="entry name" value="RIESKE"/>
    <property type="match status" value="1"/>
</dbReference>
<dbReference type="Pfam" id="PF00355">
    <property type="entry name" value="Rieske"/>
    <property type="match status" value="1"/>
</dbReference>
<comment type="similarity">
    <text evidence="1">Belongs to the bacterial ring-hydroxylating dioxygenase alpha subunit family.</text>
</comment>
<dbReference type="InterPro" id="IPR015879">
    <property type="entry name" value="Ring_hydroxy_dOase_asu_C_dom"/>
</dbReference>
<keyword evidence="6" id="KW-0411">Iron-sulfur</keyword>
<dbReference type="InterPro" id="IPR001663">
    <property type="entry name" value="Rng_hydr_dOase-A"/>
</dbReference>
<keyword evidence="9" id="KW-1185">Reference proteome</keyword>
<evidence type="ECO:0000256" key="6">
    <source>
        <dbReference type="ARBA" id="ARBA00023014"/>
    </source>
</evidence>
<dbReference type="Pfam" id="PF00848">
    <property type="entry name" value="Ring_hydroxyl_A"/>
    <property type="match status" value="1"/>
</dbReference>
<dbReference type="Gene3D" id="3.90.380.10">
    <property type="entry name" value="Naphthalene 1,2-dioxygenase Alpha Subunit, Chain A, domain 1"/>
    <property type="match status" value="1"/>
</dbReference>
<feature type="domain" description="Rieske" evidence="7">
    <location>
        <begin position="27"/>
        <end position="136"/>
    </location>
</feature>
<comment type="caution">
    <text evidence="8">The sequence shown here is derived from an EMBL/GenBank/DDBJ whole genome shotgun (WGS) entry which is preliminary data.</text>
</comment>
<dbReference type="CDD" id="cd03469">
    <property type="entry name" value="Rieske_RO_Alpha_N"/>
    <property type="match status" value="1"/>
</dbReference>
<evidence type="ECO:0000259" key="7">
    <source>
        <dbReference type="PROSITE" id="PS51296"/>
    </source>
</evidence>
<evidence type="ECO:0000256" key="2">
    <source>
        <dbReference type="ARBA" id="ARBA00022714"/>
    </source>
</evidence>
<evidence type="ECO:0000313" key="9">
    <source>
        <dbReference type="Proteomes" id="UP001214854"/>
    </source>
</evidence>
<keyword evidence="3" id="KW-0479">Metal-binding</keyword>
<dbReference type="SUPFAM" id="SSF50022">
    <property type="entry name" value="ISP domain"/>
    <property type="match status" value="1"/>
</dbReference>
<evidence type="ECO:0000256" key="3">
    <source>
        <dbReference type="ARBA" id="ARBA00022723"/>
    </source>
</evidence>
<evidence type="ECO:0000256" key="5">
    <source>
        <dbReference type="ARBA" id="ARBA00023004"/>
    </source>
</evidence>
<dbReference type="InterPro" id="IPR036922">
    <property type="entry name" value="Rieske_2Fe-2S_sf"/>
</dbReference>
<dbReference type="EMBL" id="JAQQKX010000003">
    <property type="protein sequence ID" value="MDC7682749.1"/>
    <property type="molecule type" value="Genomic_DNA"/>
</dbReference>
<accession>A0ABT5HRY8</accession>
<proteinExistence type="inferred from homology"/>
<gene>
    <name evidence="8" type="ORF">PQU92_05640</name>
</gene>
<dbReference type="PRINTS" id="PR00090">
    <property type="entry name" value="RNGDIOXGNASE"/>
</dbReference>
<evidence type="ECO:0000256" key="1">
    <source>
        <dbReference type="ARBA" id="ARBA00008751"/>
    </source>
</evidence>
<organism evidence="8 9">
    <name type="scientific">Asticcacaulis aquaticus</name>
    <dbReference type="NCBI Taxonomy" id="2984212"/>
    <lineage>
        <taxon>Bacteria</taxon>
        <taxon>Pseudomonadati</taxon>
        <taxon>Pseudomonadota</taxon>
        <taxon>Alphaproteobacteria</taxon>
        <taxon>Caulobacterales</taxon>
        <taxon>Caulobacteraceae</taxon>
        <taxon>Asticcacaulis</taxon>
    </lineage>
</organism>
<dbReference type="Gene3D" id="2.102.10.10">
    <property type="entry name" value="Rieske [2Fe-2S] iron-sulphur domain"/>
    <property type="match status" value="1"/>
</dbReference>
<dbReference type="InterPro" id="IPR017941">
    <property type="entry name" value="Rieske_2Fe-2S"/>
</dbReference>
<dbReference type="Proteomes" id="UP001214854">
    <property type="component" value="Unassembled WGS sequence"/>
</dbReference>
<name>A0ABT5HRY8_9CAUL</name>